<dbReference type="SUPFAM" id="SSF53756">
    <property type="entry name" value="UDP-Glycosyltransferase/glycogen phosphorylase"/>
    <property type="match status" value="1"/>
</dbReference>
<evidence type="ECO:0000256" key="4">
    <source>
        <dbReference type="RuleBase" id="RU003718"/>
    </source>
</evidence>
<reference evidence="6 7" key="1">
    <citation type="submission" date="2013-10" db="EMBL/GenBank/DDBJ databases">
        <authorList>
            <consortium name="International Citrus Genome Consortium"/>
            <person name="Jenkins J."/>
            <person name="Schmutz J."/>
            <person name="Prochnik S."/>
            <person name="Rokhsar D."/>
            <person name="Gmitter F."/>
            <person name="Ollitrault P."/>
            <person name="Machado M."/>
            <person name="Talon M."/>
            <person name="Wincker P."/>
            <person name="Jaillon O."/>
            <person name="Morgante M."/>
        </authorList>
    </citation>
    <scope>NUCLEOTIDE SEQUENCE</scope>
    <source>
        <strain evidence="7">cv. Clemenules</strain>
    </source>
</reference>
<dbReference type="FunCoup" id="V4UIS5">
    <property type="interactions" value="126"/>
</dbReference>
<organism evidence="6 7">
    <name type="scientific">Citrus clementina</name>
    <name type="common">Clementine</name>
    <name type="synonym">Citrus deliciosa x Citrus sinensis</name>
    <dbReference type="NCBI Taxonomy" id="85681"/>
    <lineage>
        <taxon>Eukaryota</taxon>
        <taxon>Viridiplantae</taxon>
        <taxon>Streptophyta</taxon>
        <taxon>Embryophyta</taxon>
        <taxon>Tracheophyta</taxon>
        <taxon>Spermatophyta</taxon>
        <taxon>Magnoliopsida</taxon>
        <taxon>eudicotyledons</taxon>
        <taxon>Gunneridae</taxon>
        <taxon>Pentapetalae</taxon>
        <taxon>rosids</taxon>
        <taxon>malvids</taxon>
        <taxon>Sapindales</taxon>
        <taxon>Rutaceae</taxon>
        <taxon>Aurantioideae</taxon>
        <taxon>Citrus</taxon>
    </lineage>
</organism>
<keyword evidence="2 4" id="KW-0328">Glycosyltransferase</keyword>
<proteinExistence type="inferred from homology"/>
<name>V4UIS5_CITCL</name>
<dbReference type="InterPro" id="IPR002213">
    <property type="entry name" value="UDP_glucos_trans"/>
</dbReference>
<protein>
    <recommendedName>
        <fullName evidence="5">Glycosyltransferase</fullName>
        <ecNumber evidence="5">2.4.1.-</ecNumber>
    </recommendedName>
</protein>
<evidence type="ECO:0000256" key="5">
    <source>
        <dbReference type="RuleBase" id="RU362057"/>
    </source>
</evidence>
<evidence type="ECO:0000256" key="2">
    <source>
        <dbReference type="ARBA" id="ARBA00022676"/>
    </source>
</evidence>
<dbReference type="Gramene" id="ESR39234">
    <property type="protein sequence ID" value="ESR39234"/>
    <property type="gene ID" value="CICLE_v10027383mg"/>
</dbReference>
<sequence>MAGAAVRVIRKPSCLEKGLEIFLKGAINFRLIYSNTPVSTIKLPRQARVGIEFFSMLLAKRLVSKGLHVTVATTEAARKHLMLNLTATRITESTVQFVFFPDGLSDDFDRIKYVGAFIESLQKVGSKNLSSIINNLSNNDKKKSCIITNPFMPWVPDVAAEHKIPCAVLWIQACAAYYIYYHYFKHPQLFPSLENPNEAVHLPAMPSLLVNELPSSLLPSAIGLDFVQKLDKVKWILGSSFYELEENVVASMATFTPIIPVGPLVSPFMLGKQENATAPSLDMWSTAEECSCIEIHQWLNKKPPSSVIYISFGSLLVLSQNQIDSIAAALINTKRPFLWVIRSQENKEGGVLRAGFLEETKDRGLVVKWCSQEKVLMHAAVSCFLTHCGWNSTLETVAAGVPVIAYPEWTDQPTDAKLLVDVFKIGVRMRNEEDGTLSIQQVQRCIDEATQGLNATQMKKRAVAWKEAAKKALEDGGSSDANINRFINEITRK</sequence>
<dbReference type="OMA" id="SHMAISC"/>
<gene>
    <name evidence="6" type="ORF">CICLE_v10027383mg</name>
</gene>
<dbReference type="eggNOG" id="KOG1192">
    <property type="taxonomic scope" value="Eukaryota"/>
</dbReference>
<dbReference type="GO" id="GO:0010294">
    <property type="term" value="F:abscisic acid glucosyltransferase activity"/>
    <property type="evidence" value="ECO:0007669"/>
    <property type="project" value="TreeGrafter"/>
</dbReference>
<dbReference type="PROSITE" id="PS00375">
    <property type="entry name" value="UDPGT"/>
    <property type="match status" value="1"/>
</dbReference>
<dbReference type="Pfam" id="PF00201">
    <property type="entry name" value="UDPGT"/>
    <property type="match status" value="1"/>
</dbReference>
<keyword evidence="7" id="KW-1185">Reference proteome</keyword>
<evidence type="ECO:0000256" key="1">
    <source>
        <dbReference type="ARBA" id="ARBA00009995"/>
    </source>
</evidence>
<dbReference type="GO" id="GO:0080043">
    <property type="term" value="F:quercetin 3-O-glucosyltransferase activity"/>
    <property type="evidence" value="ECO:0007669"/>
    <property type="project" value="TreeGrafter"/>
</dbReference>
<dbReference type="CDD" id="cd03784">
    <property type="entry name" value="GT1_Gtf-like"/>
    <property type="match status" value="1"/>
</dbReference>
<dbReference type="GO" id="GO:0080044">
    <property type="term" value="F:quercetin 7-O-glucosyltransferase activity"/>
    <property type="evidence" value="ECO:0007669"/>
    <property type="project" value="TreeGrafter"/>
</dbReference>
<keyword evidence="3 4" id="KW-0808">Transferase</keyword>
<dbReference type="Gene3D" id="3.40.50.2000">
    <property type="entry name" value="Glycogen Phosphorylase B"/>
    <property type="match status" value="2"/>
</dbReference>
<dbReference type="InParanoid" id="V4UIS5"/>
<evidence type="ECO:0000313" key="7">
    <source>
        <dbReference type="Proteomes" id="UP000030687"/>
    </source>
</evidence>
<evidence type="ECO:0000313" key="6">
    <source>
        <dbReference type="EMBL" id="ESR39234.1"/>
    </source>
</evidence>
<dbReference type="Proteomes" id="UP000030687">
    <property type="component" value="Unassembled WGS sequence"/>
</dbReference>
<dbReference type="PANTHER" id="PTHR11926">
    <property type="entry name" value="GLUCOSYL/GLUCURONOSYL TRANSFERASES"/>
    <property type="match status" value="1"/>
</dbReference>
<dbReference type="KEGG" id="cic:CICLE_v10027383mg"/>
<dbReference type="EMBL" id="KI536925">
    <property type="protein sequence ID" value="ESR39234.1"/>
    <property type="molecule type" value="Genomic_DNA"/>
</dbReference>
<evidence type="ECO:0000256" key="3">
    <source>
        <dbReference type="ARBA" id="ARBA00022679"/>
    </source>
</evidence>
<dbReference type="AlphaFoldDB" id="V4UIS5"/>
<accession>V4UIS5</accession>
<comment type="similarity">
    <text evidence="1 4">Belongs to the UDP-glycosyltransferase family.</text>
</comment>
<dbReference type="InterPro" id="IPR035595">
    <property type="entry name" value="UDP_glycos_trans_CS"/>
</dbReference>
<dbReference type="PANTHER" id="PTHR11926:SF1264">
    <property type="entry name" value="GLYCOSYLTRANSFERASE-RELATED"/>
    <property type="match status" value="1"/>
</dbReference>
<dbReference type="FunFam" id="3.40.50.2000:FF:000019">
    <property type="entry name" value="Glycosyltransferase"/>
    <property type="match status" value="1"/>
</dbReference>
<dbReference type="EC" id="2.4.1.-" evidence="5"/>